<evidence type="ECO:0000256" key="7">
    <source>
        <dbReference type="ARBA" id="ARBA00022729"/>
    </source>
</evidence>
<evidence type="ECO:0000256" key="9">
    <source>
        <dbReference type="ARBA" id="ARBA00023077"/>
    </source>
</evidence>
<dbReference type="GO" id="GO:0009279">
    <property type="term" value="C:cell outer membrane"/>
    <property type="evidence" value="ECO:0007669"/>
    <property type="project" value="UniProtKB-SubCell"/>
</dbReference>
<dbReference type="InterPro" id="IPR012910">
    <property type="entry name" value="Plug_dom"/>
</dbReference>
<accession>A0A2A3MGA2</accession>
<dbReference type="AlphaFoldDB" id="A0A2A3MGA2"/>
<dbReference type="InterPro" id="IPR037066">
    <property type="entry name" value="Plug_dom_sf"/>
</dbReference>
<keyword evidence="17" id="KW-1185">Reference proteome</keyword>
<keyword evidence="9 13" id="KW-0798">TonB box</keyword>
<keyword evidence="8" id="KW-0408">Iron</keyword>
<evidence type="ECO:0000256" key="14">
    <source>
        <dbReference type="SAM" id="SignalP"/>
    </source>
</evidence>
<keyword evidence="16" id="KW-0675">Receptor</keyword>
<sequence length="840" mass="93538">MKPRHPRSALSRLTLSLLAAASLQAQAASLDLNLPAQPLAASLTSLAQAGQLQILFDEAQMRGLSAPAVDGRYEPEAALQLLLQGSNLELVPVDQGFVIRPRPRTSGSDNGITLQTLTVVGDGLEVNSANIGRSTLGRREIERQQANNIPSLLQTLPGVTMGGSAKPGGQTVNIWGLGDAEDVPFTLDGASKSGFERYQQGTIFIEPELIERVEVEKGPYSAFTGNGGFGGTVHMETRDATDMLKPGRNSGAFVKYGYQSNDQQRSYTGALFGRTDDGLFDGLLYLNHRDSDDIKLAGHIDQGEGYLYPERYPYTAQNQDAVLFKGNFNPSPEHSFGLTYSRSKLDLRSPFSAVTFLVPSKWSIDRYGSLEAAMHRLLSNRELIDTTWSGKYHYQPLNNPLVDLEISYSLSDTDQTDTRDDDASYSSSTGGKYINTQYRDKVFEVRNTSLFDSGALAHELTAGIQWRLHTRDVLMYLPTFASNPDYNFGWYQPQFMPAGEQEARSLFLQDAITLGDVTITPSLRYDHVTNRGKRNLAVRYNNPDMNHDYRSVTYTGWSPRLSVFWRVNPTLGLFVDYAKTWRAPVLDEQYEVQSSSTLSGSSRDLDAEQMRGVRGGAVVSLPDLISQGDNLQVRATLFRHRISDEIFKFRSIACQAQAENGGSISDNCGDLLPLSNYRNLDGLTIRGAEIESYYDSQRVFASLSYSWTEGRHDGAYSNPWGPNVWARDIPPVKWVAMLGVKVPEIDVQLGWQGEFVRKSDRQPSDRYDGSGERYWDSFDNGSYDVHRVFADWSPRTGQLADLSVKLTVDNIFNRFYRPAMSGDNAYSQGRNAKFSVSYAF</sequence>
<dbReference type="InterPro" id="IPR011662">
    <property type="entry name" value="Secretin/TonB_short_N"/>
</dbReference>
<evidence type="ECO:0000313" key="17">
    <source>
        <dbReference type="Proteomes" id="UP000242313"/>
    </source>
</evidence>
<name>A0A2A3MGA2_9PSED</name>
<evidence type="ECO:0000259" key="15">
    <source>
        <dbReference type="SMART" id="SM00965"/>
    </source>
</evidence>
<organism evidence="16 17">
    <name type="scientific">Pseudomonas abyssi</name>
    <dbReference type="NCBI Taxonomy" id="170540"/>
    <lineage>
        <taxon>Bacteria</taxon>
        <taxon>Pseudomonadati</taxon>
        <taxon>Pseudomonadota</taxon>
        <taxon>Gammaproteobacteria</taxon>
        <taxon>Pseudomonadales</taxon>
        <taxon>Pseudomonadaceae</taxon>
        <taxon>Pseudomonas</taxon>
    </lineage>
</organism>
<evidence type="ECO:0000256" key="12">
    <source>
        <dbReference type="PROSITE-ProRule" id="PRU01360"/>
    </source>
</evidence>
<dbReference type="FunFam" id="2.40.170.20:FF:000014">
    <property type="entry name" value="TonB-dependent haem/haemoglobin receptor"/>
    <property type="match status" value="1"/>
</dbReference>
<comment type="similarity">
    <text evidence="2 12 13">Belongs to the TonB-dependent receptor family.</text>
</comment>
<dbReference type="InterPro" id="IPR039426">
    <property type="entry name" value="TonB-dep_rcpt-like"/>
</dbReference>
<dbReference type="PANTHER" id="PTHR30442:SF0">
    <property type="entry name" value="FE(3+) DICITRATE TRANSPORT PROTEIN FECA"/>
    <property type="match status" value="1"/>
</dbReference>
<dbReference type="InterPro" id="IPR011276">
    <property type="entry name" value="TonB_haem/Hb_rcpt"/>
</dbReference>
<evidence type="ECO:0000256" key="11">
    <source>
        <dbReference type="ARBA" id="ARBA00023237"/>
    </source>
</evidence>
<dbReference type="EMBL" id="NTMR01000016">
    <property type="protein sequence ID" value="PBK03823.1"/>
    <property type="molecule type" value="Genomic_DNA"/>
</dbReference>
<evidence type="ECO:0000256" key="10">
    <source>
        <dbReference type="ARBA" id="ARBA00023136"/>
    </source>
</evidence>
<feature type="signal peptide" evidence="14">
    <location>
        <begin position="1"/>
        <end position="27"/>
    </location>
</feature>
<dbReference type="RefSeq" id="WP_096005300.1">
    <property type="nucleotide sequence ID" value="NZ_NTMR01000016.1"/>
</dbReference>
<dbReference type="PROSITE" id="PS52016">
    <property type="entry name" value="TONB_DEPENDENT_REC_3"/>
    <property type="match status" value="1"/>
</dbReference>
<dbReference type="CDD" id="cd01347">
    <property type="entry name" value="ligand_gated_channel"/>
    <property type="match status" value="1"/>
</dbReference>
<keyword evidence="4 12" id="KW-1134">Transmembrane beta strand</keyword>
<dbReference type="Pfam" id="PF00593">
    <property type="entry name" value="TonB_dep_Rec_b-barrel"/>
    <property type="match status" value="1"/>
</dbReference>
<dbReference type="PANTHER" id="PTHR30442">
    <property type="entry name" value="IRON III DICITRATE TRANSPORT PROTEIN FECA"/>
    <property type="match status" value="1"/>
</dbReference>
<dbReference type="NCBIfam" id="TIGR01785">
    <property type="entry name" value="TonB-hemin"/>
    <property type="match status" value="1"/>
</dbReference>
<dbReference type="Gene3D" id="2.170.130.10">
    <property type="entry name" value="TonB-dependent receptor, plug domain"/>
    <property type="match status" value="1"/>
</dbReference>
<evidence type="ECO:0000313" key="16">
    <source>
        <dbReference type="EMBL" id="PBK03823.1"/>
    </source>
</evidence>
<feature type="domain" description="Secretin/TonB short N-terminal" evidence="15">
    <location>
        <begin position="52"/>
        <end position="102"/>
    </location>
</feature>
<dbReference type="Gene3D" id="2.40.170.20">
    <property type="entry name" value="TonB-dependent receptor, beta-barrel domain"/>
    <property type="match status" value="1"/>
</dbReference>
<dbReference type="Pfam" id="PF07660">
    <property type="entry name" value="STN"/>
    <property type="match status" value="1"/>
</dbReference>
<evidence type="ECO:0000256" key="4">
    <source>
        <dbReference type="ARBA" id="ARBA00022452"/>
    </source>
</evidence>
<keyword evidence="3 12" id="KW-0813">Transport</keyword>
<gene>
    <name evidence="16" type="ORF">CNQ84_13095</name>
</gene>
<dbReference type="Pfam" id="PF07715">
    <property type="entry name" value="Plug"/>
    <property type="match status" value="1"/>
</dbReference>
<keyword evidence="11 12" id="KW-0998">Cell outer membrane</keyword>
<dbReference type="InterPro" id="IPR000531">
    <property type="entry name" value="Beta-barrel_TonB"/>
</dbReference>
<evidence type="ECO:0000256" key="6">
    <source>
        <dbReference type="ARBA" id="ARBA00022692"/>
    </source>
</evidence>
<dbReference type="InterPro" id="IPR010949">
    <property type="entry name" value="TonB_Hb/transfer/lactofer_rcpt"/>
</dbReference>
<dbReference type="Proteomes" id="UP000242313">
    <property type="component" value="Unassembled WGS sequence"/>
</dbReference>
<dbReference type="GO" id="GO:0033214">
    <property type="term" value="P:siderophore-iron import into cell"/>
    <property type="evidence" value="ECO:0007669"/>
    <property type="project" value="TreeGrafter"/>
</dbReference>
<evidence type="ECO:0000256" key="13">
    <source>
        <dbReference type="RuleBase" id="RU003357"/>
    </source>
</evidence>
<protein>
    <submittedName>
        <fullName evidence="16">TonB-dependent receptor</fullName>
    </submittedName>
</protein>
<dbReference type="SMART" id="SM00965">
    <property type="entry name" value="STN"/>
    <property type="match status" value="1"/>
</dbReference>
<reference evidence="16 17" key="1">
    <citation type="submission" date="2017-09" db="EMBL/GenBank/DDBJ databases">
        <title>Pseudomonas abyssi sp. nov. isolated from Abyssopelagic Water.</title>
        <authorList>
            <person name="Wei Y."/>
        </authorList>
    </citation>
    <scope>NUCLEOTIDE SEQUENCE [LARGE SCALE GENOMIC DNA]</scope>
    <source>
        <strain evidence="16 17">MT5</strain>
    </source>
</reference>
<comment type="subcellular location">
    <subcellularLocation>
        <location evidence="1 12">Cell outer membrane</location>
        <topology evidence="1 12">Multi-pass membrane protein</topology>
    </subcellularLocation>
</comment>
<evidence type="ECO:0000256" key="8">
    <source>
        <dbReference type="ARBA" id="ARBA00023004"/>
    </source>
</evidence>
<keyword evidence="7 14" id="KW-0732">Signal</keyword>
<evidence type="ECO:0000256" key="1">
    <source>
        <dbReference type="ARBA" id="ARBA00004571"/>
    </source>
</evidence>
<keyword evidence="6 12" id="KW-0812">Transmembrane</keyword>
<keyword evidence="5" id="KW-0406">Ion transport</keyword>
<dbReference type="SUPFAM" id="SSF56935">
    <property type="entry name" value="Porins"/>
    <property type="match status" value="1"/>
</dbReference>
<feature type="chain" id="PRO_5012742843" evidence="14">
    <location>
        <begin position="28"/>
        <end position="840"/>
    </location>
</feature>
<evidence type="ECO:0000256" key="5">
    <source>
        <dbReference type="ARBA" id="ARBA00022496"/>
    </source>
</evidence>
<dbReference type="GO" id="GO:0015232">
    <property type="term" value="F:heme transmembrane transporter activity"/>
    <property type="evidence" value="ECO:0007669"/>
    <property type="project" value="InterPro"/>
</dbReference>
<evidence type="ECO:0000256" key="2">
    <source>
        <dbReference type="ARBA" id="ARBA00009810"/>
    </source>
</evidence>
<dbReference type="Gene3D" id="3.55.50.30">
    <property type="match status" value="1"/>
</dbReference>
<proteinExistence type="inferred from homology"/>
<evidence type="ECO:0000256" key="3">
    <source>
        <dbReference type="ARBA" id="ARBA00022448"/>
    </source>
</evidence>
<comment type="caution">
    <text evidence="16">The sequence shown here is derived from an EMBL/GenBank/DDBJ whole genome shotgun (WGS) entry which is preliminary data.</text>
</comment>
<dbReference type="NCBIfam" id="TIGR01786">
    <property type="entry name" value="TonB-hemlactrns"/>
    <property type="match status" value="1"/>
</dbReference>
<keyword evidence="5" id="KW-0410">Iron transport</keyword>
<keyword evidence="10 12" id="KW-0472">Membrane</keyword>
<dbReference type="InterPro" id="IPR036942">
    <property type="entry name" value="Beta-barrel_TonB_sf"/>
</dbReference>